<proteinExistence type="predicted"/>
<keyword evidence="6" id="KW-1185">Reference proteome</keyword>
<dbReference type="AlphaFoldDB" id="A0AAD9Q0X7"/>
<comment type="caution">
    <text evidence="5">The sequence shown here is derived from an EMBL/GenBank/DDBJ whole genome shotgun (WGS) entry which is preliminary data.</text>
</comment>
<evidence type="ECO:0000256" key="2">
    <source>
        <dbReference type="ARBA" id="ARBA00023043"/>
    </source>
</evidence>
<dbReference type="Proteomes" id="UP001249851">
    <property type="component" value="Unassembled WGS sequence"/>
</dbReference>
<dbReference type="SUPFAM" id="SSF48403">
    <property type="entry name" value="Ankyrin repeat"/>
    <property type="match status" value="1"/>
</dbReference>
<evidence type="ECO:0000256" key="1">
    <source>
        <dbReference type="ARBA" id="ARBA00022737"/>
    </source>
</evidence>
<dbReference type="InterPro" id="IPR050776">
    <property type="entry name" value="Ank_Repeat/CDKN_Inhibitor"/>
</dbReference>
<feature type="compositionally biased region" description="Low complexity" evidence="4">
    <location>
        <begin position="276"/>
        <end position="286"/>
    </location>
</feature>
<evidence type="ECO:0000313" key="5">
    <source>
        <dbReference type="EMBL" id="KAK2552641.1"/>
    </source>
</evidence>
<evidence type="ECO:0000313" key="6">
    <source>
        <dbReference type="Proteomes" id="UP001249851"/>
    </source>
</evidence>
<dbReference type="Gene3D" id="1.25.40.20">
    <property type="entry name" value="Ankyrin repeat-containing domain"/>
    <property type="match status" value="1"/>
</dbReference>
<accession>A0AAD9Q0X7</accession>
<evidence type="ECO:0000256" key="3">
    <source>
        <dbReference type="PROSITE-ProRule" id="PRU00023"/>
    </source>
</evidence>
<sequence length="302" mass="33513">MGAECGFQTKQQLNDCILRFAWSEYPLPPVHRACRDGDTLSLTYLTVQGDRLEVFRSINEKDHFLLWTPAHWAAYFGKLDCLRCLVNCGLNIDVCEGRFEQSPAHLAALSGYVNVLHWLLQNGAFANKMSFGTPLSTFNVYRQTPCDLASLLGYGQCAEYLRSHSCATGSFPTSGNVKGYSMMENTQSNPKSPEMVSTFNLYRIKMRNLLFYLADVGQIIDPVTVTHDFYVSNGICTLGAMHSQNGHSSSSKISDSAVPLTNGNDIDMHCDDIQESSSKPTTGSSSHHYLNQPVRCLCGHLQ</sequence>
<keyword evidence="1" id="KW-0677">Repeat</keyword>
<dbReference type="PANTHER" id="PTHR24201">
    <property type="entry name" value="ANK_REP_REGION DOMAIN-CONTAINING PROTEIN"/>
    <property type="match status" value="1"/>
</dbReference>
<dbReference type="InterPro" id="IPR002110">
    <property type="entry name" value="Ankyrin_rpt"/>
</dbReference>
<organism evidence="5 6">
    <name type="scientific">Acropora cervicornis</name>
    <name type="common">Staghorn coral</name>
    <dbReference type="NCBI Taxonomy" id="6130"/>
    <lineage>
        <taxon>Eukaryota</taxon>
        <taxon>Metazoa</taxon>
        <taxon>Cnidaria</taxon>
        <taxon>Anthozoa</taxon>
        <taxon>Hexacorallia</taxon>
        <taxon>Scleractinia</taxon>
        <taxon>Astrocoeniina</taxon>
        <taxon>Acroporidae</taxon>
        <taxon>Acropora</taxon>
    </lineage>
</organism>
<evidence type="ECO:0000256" key="4">
    <source>
        <dbReference type="SAM" id="MobiDB-lite"/>
    </source>
</evidence>
<reference evidence="5" key="2">
    <citation type="journal article" date="2023" name="Science">
        <title>Genomic signatures of disease resistance in endangered staghorn corals.</title>
        <authorList>
            <person name="Vollmer S.V."/>
            <person name="Selwyn J.D."/>
            <person name="Despard B.A."/>
            <person name="Roesel C.L."/>
        </authorList>
    </citation>
    <scope>NUCLEOTIDE SEQUENCE</scope>
    <source>
        <strain evidence="5">K2</strain>
    </source>
</reference>
<feature type="repeat" description="ANK" evidence="3">
    <location>
        <begin position="99"/>
        <end position="131"/>
    </location>
</feature>
<feature type="region of interest" description="Disordered" evidence="4">
    <location>
        <begin position="268"/>
        <end position="287"/>
    </location>
</feature>
<dbReference type="InterPro" id="IPR036770">
    <property type="entry name" value="Ankyrin_rpt-contain_sf"/>
</dbReference>
<dbReference type="Pfam" id="PF12796">
    <property type="entry name" value="Ank_2"/>
    <property type="match status" value="1"/>
</dbReference>
<name>A0AAD9Q0X7_ACRCE</name>
<dbReference type="PROSITE" id="PS50297">
    <property type="entry name" value="ANK_REP_REGION"/>
    <property type="match status" value="1"/>
</dbReference>
<reference evidence="5" key="1">
    <citation type="journal article" date="2023" name="G3 (Bethesda)">
        <title>Whole genome assembly and annotation of the endangered Caribbean coral Acropora cervicornis.</title>
        <authorList>
            <person name="Selwyn J.D."/>
            <person name="Vollmer S.V."/>
        </authorList>
    </citation>
    <scope>NUCLEOTIDE SEQUENCE</scope>
    <source>
        <strain evidence="5">K2</strain>
    </source>
</reference>
<dbReference type="PROSITE" id="PS50088">
    <property type="entry name" value="ANK_REPEAT"/>
    <property type="match status" value="1"/>
</dbReference>
<dbReference type="SMART" id="SM00248">
    <property type="entry name" value="ANK"/>
    <property type="match status" value="2"/>
</dbReference>
<dbReference type="PANTHER" id="PTHR24201:SF2">
    <property type="entry name" value="ANKYRIN REPEAT DOMAIN-CONTAINING PROTEIN 42"/>
    <property type="match status" value="1"/>
</dbReference>
<gene>
    <name evidence="5" type="ORF">P5673_026305</name>
</gene>
<keyword evidence="2 3" id="KW-0040">ANK repeat</keyword>
<dbReference type="EMBL" id="JARQWQ010000085">
    <property type="protein sequence ID" value="KAK2552641.1"/>
    <property type="molecule type" value="Genomic_DNA"/>
</dbReference>
<protein>
    <submittedName>
        <fullName evidence="5">Ankyrin repeat domain-containing protein 10</fullName>
    </submittedName>
</protein>